<evidence type="ECO:0000256" key="1">
    <source>
        <dbReference type="ARBA" id="ARBA00005417"/>
    </source>
</evidence>
<dbReference type="InterPro" id="IPR003593">
    <property type="entry name" value="AAA+_ATPase"/>
</dbReference>
<dbReference type="GO" id="GO:0005524">
    <property type="term" value="F:ATP binding"/>
    <property type="evidence" value="ECO:0007669"/>
    <property type="project" value="UniProtKB-KW"/>
</dbReference>
<organism evidence="6 7">
    <name type="scientific">Priestia aryabhattai</name>
    <name type="common">Bacillus aryabhattai</name>
    <dbReference type="NCBI Taxonomy" id="412384"/>
    <lineage>
        <taxon>Bacteria</taxon>
        <taxon>Bacillati</taxon>
        <taxon>Bacillota</taxon>
        <taxon>Bacilli</taxon>
        <taxon>Bacillales</taxon>
        <taxon>Bacillaceae</taxon>
        <taxon>Priestia</taxon>
    </lineage>
</organism>
<dbReference type="EMBL" id="JACJHT010000009">
    <property type="protein sequence ID" value="MBA9042139.1"/>
    <property type="molecule type" value="Genomic_DNA"/>
</dbReference>
<name>A0A7W3RHD7_PRIAR</name>
<evidence type="ECO:0000259" key="5">
    <source>
        <dbReference type="PROSITE" id="PS50893"/>
    </source>
</evidence>
<dbReference type="PANTHER" id="PTHR42798">
    <property type="entry name" value="LIPOPROTEIN-RELEASING SYSTEM ATP-BINDING PROTEIN LOLD"/>
    <property type="match status" value="1"/>
</dbReference>
<dbReference type="Proteomes" id="UP000543174">
    <property type="component" value="Unassembled WGS sequence"/>
</dbReference>
<keyword evidence="3" id="KW-0547">Nucleotide-binding</keyword>
<dbReference type="SMART" id="SM00382">
    <property type="entry name" value="AAA"/>
    <property type="match status" value="1"/>
</dbReference>
<accession>A0A7W3RHD7</accession>
<comment type="caution">
    <text evidence="6">The sequence shown here is derived from an EMBL/GenBank/DDBJ whole genome shotgun (WGS) entry which is preliminary data.</text>
</comment>
<dbReference type="FunFam" id="3.40.50.300:FF:000032">
    <property type="entry name" value="Export ABC transporter ATP-binding protein"/>
    <property type="match status" value="1"/>
</dbReference>
<sequence length="259" mass="29172">MAILEAREITKVYKTKYRTYPVLKNISLDIEEGDFVAIMGPSGSGKSTLLNVLSSLDIPSEGDIKVGGTTLTGMKEEQLGIYRREHIGFIFQNYNLLDHLTIEENILLPAALKKGDKKGVQNKLQKFAEELEVTKFLTKYPYEVSGGQQQRAAIIRALINNPALLFADEPTGNLDSKSAQNVLHTLKMLNEKYKTTILMVTHDSVAASFCNRVIFLKDGQIVHEMKRSKLEDTSKFNQRILSFIAKEVEDNDINVEIYN</sequence>
<protein>
    <submittedName>
        <fullName evidence="6">ABC transport system ATP-binding protein/bacitracin transport system ATP-binding protein</fullName>
    </submittedName>
</protein>
<evidence type="ECO:0000256" key="4">
    <source>
        <dbReference type="ARBA" id="ARBA00022840"/>
    </source>
</evidence>
<dbReference type="InterPro" id="IPR003439">
    <property type="entry name" value="ABC_transporter-like_ATP-bd"/>
</dbReference>
<dbReference type="CDD" id="cd03255">
    <property type="entry name" value="ABC_MJ0796_LolCDE_FtsE"/>
    <property type="match status" value="1"/>
</dbReference>
<dbReference type="Pfam" id="PF00005">
    <property type="entry name" value="ABC_tran"/>
    <property type="match status" value="1"/>
</dbReference>
<keyword evidence="7" id="KW-1185">Reference proteome</keyword>
<proteinExistence type="inferred from homology"/>
<dbReference type="Gene3D" id="3.40.50.300">
    <property type="entry name" value="P-loop containing nucleotide triphosphate hydrolases"/>
    <property type="match status" value="1"/>
</dbReference>
<dbReference type="GO" id="GO:0098796">
    <property type="term" value="C:membrane protein complex"/>
    <property type="evidence" value="ECO:0007669"/>
    <property type="project" value="UniProtKB-ARBA"/>
</dbReference>
<dbReference type="InterPro" id="IPR027417">
    <property type="entry name" value="P-loop_NTPase"/>
</dbReference>
<dbReference type="GO" id="GO:0016887">
    <property type="term" value="F:ATP hydrolysis activity"/>
    <property type="evidence" value="ECO:0007669"/>
    <property type="project" value="InterPro"/>
</dbReference>
<dbReference type="PROSITE" id="PS50893">
    <property type="entry name" value="ABC_TRANSPORTER_2"/>
    <property type="match status" value="1"/>
</dbReference>
<gene>
    <name evidence="6" type="ORF">HNP21_005272</name>
</gene>
<evidence type="ECO:0000313" key="6">
    <source>
        <dbReference type="EMBL" id="MBA9042139.1"/>
    </source>
</evidence>
<evidence type="ECO:0000256" key="3">
    <source>
        <dbReference type="ARBA" id="ARBA00022741"/>
    </source>
</evidence>
<dbReference type="InterPro" id="IPR017911">
    <property type="entry name" value="MacB-like_ATP-bd"/>
</dbReference>
<feature type="domain" description="ABC transporter" evidence="5">
    <location>
        <begin position="4"/>
        <end position="243"/>
    </location>
</feature>
<dbReference type="AlphaFoldDB" id="A0A7W3RHD7"/>
<keyword evidence="2" id="KW-0813">Transport</keyword>
<comment type="similarity">
    <text evidence="1">Belongs to the ABC transporter superfamily.</text>
</comment>
<dbReference type="RefSeq" id="WP_029321001.1">
    <property type="nucleotide sequence ID" value="NZ_CP129008.1"/>
</dbReference>
<dbReference type="SUPFAM" id="SSF52540">
    <property type="entry name" value="P-loop containing nucleoside triphosphate hydrolases"/>
    <property type="match status" value="1"/>
</dbReference>
<evidence type="ECO:0000256" key="2">
    <source>
        <dbReference type="ARBA" id="ARBA00022448"/>
    </source>
</evidence>
<dbReference type="PANTHER" id="PTHR42798:SF7">
    <property type="entry name" value="ALPHA-D-RIBOSE 1-METHYLPHOSPHONATE 5-TRIPHOSPHATE SYNTHASE SUBUNIT PHNL"/>
    <property type="match status" value="1"/>
</dbReference>
<dbReference type="InterPro" id="IPR017871">
    <property type="entry name" value="ABC_transporter-like_CS"/>
</dbReference>
<evidence type="ECO:0000313" key="7">
    <source>
        <dbReference type="Proteomes" id="UP000543174"/>
    </source>
</evidence>
<dbReference type="GO" id="GO:0022857">
    <property type="term" value="F:transmembrane transporter activity"/>
    <property type="evidence" value="ECO:0007669"/>
    <property type="project" value="UniProtKB-ARBA"/>
</dbReference>
<dbReference type="PROSITE" id="PS00211">
    <property type="entry name" value="ABC_TRANSPORTER_1"/>
    <property type="match status" value="1"/>
</dbReference>
<keyword evidence="4 6" id="KW-0067">ATP-binding</keyword>
<reference evidence="6" key="1">
    <citation type="submission" date="2020-08" db="EMBL/GenBank/DDBJ databases">
        <title>Functional genomics of gut bacteria from endangered species of beetles.</title>
        <authorList>
            <person name="Carlos-Shanley C."/>
        </authorList>
    </citation>
    <scope>NUCLEOTIDE SEQUENCE [LARGE SCALE GENOMIC DNA]</scope>
    <source>
        <strain evidence="6">S00060</strain>
    </source>
</reference>